<evidence type="ECO:0000256" key="2">
    <source>
        <dbReference type="ARBA" id="ARBA00004760"/>
    </source>
</evidence>
<evidence type="ECO:0000313" key="19">
    <source>
        <dbReference type="EMBL" id="PMD32176.1"/>
    </source>
</evidence>
<feature type="domain" description="Cytochrome b5 heme-binding" evidence="18">
    <location>
        <begin position="12"/>
        <end position="87"/>
    </location>
</feature>
<comment type="pathway">
    <text evidence="2">Lipid metabolism; sphingolipid metabolism.</text>
</comment>
<evidence type="ECO:0000256" key="17">
    <source>
        <dbReference type="SAM" id="Phobius"/>
    </source>
</evidence>
<feature type="compositionally biased region" description="Acidic residues" evidence="16">
    <location>
        <begin position="108"/>
        <end position="117"/>
    </location>
</feature>
<dbReference type="EMBL" id="KZ613960">
    <property type="protein sequence ID" value="PMD32176.1"/>
    <property type="molecule type" value="Genomic_DNA"/>
</dbReference>
<dbReference type="PROSITE" id="PS50255">
    <property type="entry name" value="CYTOCHROME_B5_2"/>
    <property type="match status" value="1"/>
</dbReference>
<evidence type="ECO:0000313" key="20">
    <source>
        <dbReference type="Proteomes" id="UP000235786"/>
    </source>
</evidence>
<feature type="region of interest" description="Disordered" evidence="16">
    <location>
        <begin position="108"/>
        <end position="130"/>
    </location>
</feature>
<keyword evidence="11 17" id="KW-1133">Transmembrane helix</keyword>
<dbReference type="GO" id="GO:0016717">
    <property type="term" value="F:oxidoreductase activity, acting on paired donors, with oxidation of a pair of donors resulting in the reduction of molecular oxygen to two molecules of water"/>
    <property type="evidence" value="ECO:0007669"/>
    <property type="project" value="TreeGrafter"/>
</dbReference>
<dbReference type="STRING" id="1149755.A0A2J6R0Y4"/>
<dbReference type="PIRSF" id="PIRSF015921">
    <property type="entry name" value="FA_sphinglp_des"/>
    <property type="match status" value="1"/>
</dbReference>
<feature type="transmembrane region" description="Helical" evidence="17">
    <location>
        <begin position="396"/>
        <end position="415"/>
    </location>
</feature>
<comment type="pathway">
    <text evidence="3">Sphingolipid metabolism.</text>
</comment>
<evidence type="ECO:0000256" key="6">
    <source>
        <dbReference type="ARBA" id="ARBA00016939"/>
    </source>
</evidence>
<keyword evidence="10" id="KW-0746">Sphingolipid metabolism</keyword>
<keyword evidence="7" id="KW-0349">Heme</keyword>
<dbReference type="PANTHER" id="PTHR19353">
    <property type="entry name" value="FATTY ACID DESATURASE 2"/>
    <property type="match status" value="1"/>
</dbReference>
<dbReference type="Pfam" id="PF00173">
    <property type="entry name" value="Cyt-b5"/>
    <property type="match status" value="1"/>
</dbReference>
<comment type="similarity">
    <text evidence="4">Belongs to the fatty acid desaturase type 1 family.</text>
</comment>
<evidence type="ECO:0000256" key="12">
    <source>
        <dbReference type="ARBA" id="ARBA00023002"/>
    </source>
</evidence>
<evidence type="ECO:0000256" key="10">
    <source>
        <dbReference type="ARBA" id="ARBA00022919"/>
    </source>
</evidence>
<dbReference type="CDD" id="cd03506">
    <property type="entry name" value="Delta6-FADS-like"/>
    <property type="match status" value="1"/>
</dbReference>
<evidence type="ECO:0000256" key="15">
    <source>
        <dbReference type="ARBA" id="ARBA00023136"/>
    </source>
</evidence>
<dbReference type="AlphaFoldDB" id="A0A2J6R0Y4"/>
<comment type="subcellular location">
    <subcellularLocation>
        <location evidence="1">Membrane</location>
        <topology evidence="1">Multi-pass membrane protein</topology>
    </subcellularLocation>
</comment>
<evidence type="ECO:0000256" key="3">
    <source>
        <dbReference type="ARBA" id="ARBA00004991"/>
    </source>
</evidence>
<keyword evidence="8 17" id="KW-0812">Transmembrane</keyword>
<dbReference type="Proteomes" id="UP000235786">
    <property type="component" value="Unassembled WGS sequence"/>
</dbReference>
<name>A0A2J6R0Y4_HYAVF</name>
<dbReference type="UniPathway" id="UPA00222"/>
<evidence type="ECO:0000256" key="14">
    <source>
        <dbReference type="ARBA" id="ARBA00023098"/>
    </source>
</evidence>
<evidence type="ECO:0000256" key="16">
    <source>
        <dbReference type="SAM" id="MobiDB-lite"/>
    </source>
</evidence>
<feature type="compositionally biased region" description="Low complexity" evidence="16">
    <location>
        <begin position="118"/>
        <end position="127"/>
    </location>
</feature>
<dbReference type="InterPro" id="IPR005804">
    <property type="entry name" value="FA_desaturase_dom"/>
</dbReference>
<evidence type="ECO:0000256" key="1">
    <source>
        <dbReference type="ARBA" id="ARBA00004141"/>
    </source>
</evidence>
<dbReference type="Pfam" id="PF00487">
    <property type="entry name" value="FA_desaturase"/>
    <property type="match status" value="1"/>
</dbReference>
<dbReference type="PANTHER" id="PTHR19353:SF30">
    <property type="entry name" value="DELTA 8-(E)-SPHINGOLIPID DESATURASE"/>
    <property type="match status" value="1"/>
</dbReference>
<gene>
    <name evidence="19" type="ORF">L207DRAFT_640462</name>
</gene>
<feature type="transmembrane region" description="Helical" evidence="17">
    <location>
        <begin position="277"/>
        <end position="299"/>
    </location>
</feature>
<dbReference type="GO" id="GO:0046872">
    <property type="term" value="F:metal ion binding"/>
    <property type="evidence" value="ECO:0007669"/>
    <property type="project" value="UniProtKB-KW"/>
</dbReference>
<protein>
    <recommendedName>
        <fullName evidence="6">Delta 8-(E)-sphingolipid desaturase</fullName>
        <ecNumber evidence="5">1.14.19.18</ecNumber>
    </recommendedName>
</protein>
<keyword evidence="15 17" id="KW-0472">Membrane</keyword>
<reference evidence="19 20" key="1">
    <citation type="submission" date="2016-04" db="EMBL/GenBank/DDBJ databases">
        <title>A degradative enzymes factory behind the ericoid mycorrhizal symbiosis.</title>
        <authorList>
            <consortium name="DOE Joint Genome Institute"/>
            <person name="Martino E."/>
            <person name="Morin E."/>
            <person name="Grelet G."/>
            <person name="Kuo A."/>
            <person name="Kohler A."/>
            <person name="Daghino S."/>
            <person name="Barry K."/>
            <person name="Choi C."/>
            <person name="Cichocki N."/>
            <person name="Clum A."/>
            <person name="Copeland A."/>
            <person name="Hainaut M."/>
            <person name="Haridas S."/>
            <person name="Labutti K."/>
            <person name="Lindquist E."/>
            <person name="Lipzen A."/>
            <person name="Khouja H.-R."/>
            <person name="Murat C."/>
            <person name="Ohm R."/>
            <person name="Olson A."/>
            <person name="Spatafora J."/>
            <person name="Veneault-Fourrey C."/>
            <person name="Henrissat B."/>
            <person name="Grigoriev I."/>
            <person name="Martin F."/>
            <person name="Perotto S."/>
        </authorList>
    </citation>
    <scope>NUCLEOTIDE SEQUENCE [LARGE SCALE GENOMIC DNA]</scope>
    <source>
        <strain evidence="19 20">F</strain>
    </source>
</reference>
<dbReference type="SMART" id="SM01117">
    <property type="entry name" value="Cyt-b5"/>
    <property type="match status" value="1"/>
</dbReference>
<dbReference type="GO" id="GO:0016020">
    <property type="term" value="C:membrane"/>
    <property type="evidence" value="ECO:0007669"/>
    <property type="project" value="UniProtKB-SubCell"/>
</dbReference>
<evidence type="ECO:0000256" key="13">
    <source>
        <dbReference type="ARBA" id="ARBA00023004"/>
    </source>
</evidence>
<keyword evidence="20" id="KW-1185">Reference proteome</keyword>
<dbReference type="OrthoDB" id="260091at2759"/>
<evidence type="ECO:0000256" key="8">
    <source>
        <dbReference type="ARBA" id="ARBA00022692"/>
    </source>
</evidence>
<accession>A0A2J6R0Y4</accession>
<dbReference type="SUPFAM" id="SSF55856">
    <property type="entry name" value="Cytochrome b5-like heme/steroid binding domain"/>
    <property type="match status" value="1"/>
</dbReference>
<evidence type="ECO:0000259" key="18">
    <source>
        <dbReference type="PROSITE" id="PS50255"/>
    </source>
</evidence>
<evidence type="ECO:0000256" key="7">
    <source>
        <dbReference type="ARBA" id="ARBA00022617"/>
    </source>
</evidence>
<organism evidence="19 20">
    <name type="scientific">Hyaloscypha variabilis (strain UAMH 11265 / GT02V1 / F)</name>
    <name type="common">Meliniomyces variabilis</name>
    <dbReference type="NCBI Taxonomy" id="1149755"/>
    <lineage>
        <taxon>Eukaryota</taxon>
        <taxon>Fungi</taxon>
        <taxon>Dikarya</taxon>
        <taxon>Ascomycota</taxon>
        <taxon>Pezizomycotina</taxon>
        <taxon>Leotiomycetes</taxon>
        <taxon>Helotiales</taxon>
        <taxon>Hyaloscyphaceae</taxon>
        <taxon>Hyaloscypha</taxon>
        <taxon>Hyaloscypha variabilis</taxon>
    </lineage>
</organism>
<evidence type="ECO:0000256" key="5">
    <source>
        <dbReference type="ARBA" id="ARBA00012019"/>
    </source>
</evidence>
<keyword evidence="13" id="KW-0408">Iron</keyword>
<dbReference type="InterPro" id="IPR012171">
    <property type="entry name" value="Fatty_acid_desaturase"/>
</dbReference>
<keyword evidence="12" id="KW-0560">Oxidoreductase</keyword>
<keyword evidence="9" id="KW-0479">Metal-binding</keyword>
<keyword evidence="14" id="KW-0443">Lipid metabolism</keyword>
<feature type="transmembrane region" description="Helical" evidence="17">
    <location>
        <begin position="233"/>
        <end position="257"/>
    </location>
</feature>
<evidence type="ECO:0000256" key="9">
    <source>
        <dbReference type="ARBA" id="ARBA00022723"/>
    </source>
</evidence>
<dbReference type="InterPro" id="IPR001199">
    <property type="entry name" value="Cyt_B5-like_heme/steroid-bd"/>
</dbReference>
<dbReference type="InterPro" id="IPR036400">
    <property type="entry name" value="Cyt_B5-like_heme/steroid_sf"/>
</dbReference>
<proteinExistence type="inferred from homology"/>
<evidence type="ECO:0000256" key="4">
    <source>
        <dbReference type="ARBA" id="ARBA00009295"/>
    </source>
</evidence>
<sequence length="562" mass="64287">MSDISSRARRKDVILSPREIEGLIADGRYIFILENKVIKADAWINYHPGGLKAIQHMVGRDATDEVTALHSAETRKQITRYQIGTIEKSWKNFVPPIQGGVFRKLCMEGEEESESESDGSGRSSSESTRAASLVFDGDQFSVRRRRGLEESDATSVTSMSSVSSSAIPDDLAFLDSQTKQEIDLDLSKYPALDPEVQEYIIQKYRLLSQRIQAEGLYECNYTAYAWEAARWSFLFASMLFFLHIGWYCTSGAFLGMFWSQLVFAAHDAGHVAITHNFTIDTLIGMIIAAPIGGLSLGWWKRTHNVHHIVTNSPEHDPDNQHLPIFAVNHRFLGNIWSTYHERLLPYDSVAKFLVPFQAYMYYPVLALGRFNLYVQSWKFLLLGQGPRKGIAWWHRYFELAGNAVFWYWFGYLLVYKSIPTPWSRFGFVMVAHMINMPLHVQLTISHFAMSTTDLGPNESFPMKMLRTTMDVDCPAWLDFFHGGLQFQAVHHLFPRVPRHNLRRAQKLVMEFCEEVKIPYALYGFVDGNREVIGKLSEVSRQATILAKCQRTVAERGDIFHGH</sequence>
<evidence type="ECO:0000256" key="11">
    <source>
        <dbReference type="ARBA" id="ARBA00022989"/>
    </source>
</evidence>
<dbReference type="EC" id="1.14.19.18" evidence="5"/>
<dbReference type="GO" id="GO:0006665">
    <property type="term" value="P:sphingolipid metabolic process"/>
    <property type="evidence" value="ECO:0007669"/>
    <property type="project" value="UniProtKB-UniPathway"/>
</dbReference>
<dbReference type="Gene3D" id="3.10.120.10">
    <property type="entry name" value="Cytochrome b5-like heme/steroid binding domain"/>
    <property type="match status" value="1"/>
</dbReference>